<dbReference type="AlphaFoldDB" id="A0A410X3U7"/>
<gene>
    <name evidence="2" type="ORF">PC41400_27815</name>
</gene>
<dbReference type="KEGG" id="pchi:PC41400_27815"/>
<feature type="transmembrane region" description="Helical" evidence="1">
    <location>
        <begin position="385"/>
        <end position="405"/>
    </location>
</feature>
<sequence>MNMTPAKLFKRRLLDDWTYQYRILRTAVDWTVAVYLIVPALIFASIYYSAWLRTPPEWFGYIPASLVAVFLYLFAWSGTVRFFIEEADQLFLVRSEGWMPAIKRRGLLYSLALQALTTALLAGALLPLLRAEGSGGALKLAALFLAVYAAKVNLGLLRQLAALAWAGWKRVAVSIALFAAGFLIYWACVQLILADTAAGYLAGPLLLAAAVPLGRRRLRAAGAFHADVQREREARLKLASLMLRGIVEGKKPRQRRVPLLLGRSQRVVRGTGASAVLADSLVKSVLRRPGQWKLYAQLTAVLAFAAWRLPGPMHVVLWAVAAFVLAYWMKSVARETLGASFFRMFAWSEINKQEALRKASFALAVPGLALIGLIAGGSISLPLGIAALVLSVPAAYAAAFLVTIWY</sequence>
<dbReference type="Proteomes" id="UP000288943">
    <property type="component" value="Chromosome"/>
</dbReference>
<keyword evidence="1" id="KW-0812">Transmembrane</keyword>
<evidence type="ECO:0000313" key="3">
    <source>
        <dbReference type="Proteomes" id="UP000288943"/>
    </source>
</evidence>
<dbReference type="GO" id="GO:0016020">
    <property type="term" value="C:membrane"/>
    <property type="evidence" value="ECO:0007669"/>
    <property type="project" value="InterPro"/>
</dbReference>
<feature type="transmembrane region" description="Helical" evidence="1">
    <location>
        <begin position="140"/>
        <end position="159"/>
    </location>
</feature>
<dbReference type="Pfam" id="PF05975">
    <property type="entry name" value="EcsB"/>
    <property type="match status" value="1"/>
</dbReference>
<evidence type="ECO:0000256" key="1">
    <source>
        <dbReference type="SAM" id="Phobius"/>
    </source>
</evidence>
<keyword evidence="1" id="KW-0472">Membrane</keyword>
<protein>
    <submittedName>
        <fullName evidence="2">Tat pathway signal protein</fullName>
    </submittedName>
</protein>
<accession>A0A410X3U7</accession>
<keyword evidence="1" id="KW-1133">Transmembrane helix</keyword>
<feature type="transmembrane region" description="Helical" evidence="1">
    <location>
        <begin position="361"/>
        <end position="379"/>
    </location>
</feature>
<feature type="transmembrane region" description="Helical" evidence="1">
    <location>
        <begin position="32"/>
        <end position="52"/>
    </location>
</feature>
<evidence type="ECO:0000313" key="2">
    <source>
        <dbReference type="EMBL" id="QAV21267.1"/>
    </source>
</evidence>
<dbReference type="EMBL" id="CP026520">
    <property type="protein sequence ID" value="QAV21267.1"/>
    <property type="molecule type" value="Genomic_DNA"/>
</dbReference>
<dbReference type="InterPro" id="IPR010288">
    <property type="entry name" value="EcsB_ABC"/>
</dbReference>
<feature type="transmembrane region" description="Helical" evidence="1">
    <location>
        <begin position="58"/>
        <end position="84"/>
    </location>
</feature>
<reference evidence="2 3" key="1">
    <citation type="submission" date="2018-01" db="EMBL/GenBank/DDBJ databases">
        <title>The whole genome sequencing and assembly of Paenibacillus chitinolyticus KCCM 41400 strain.</title>
        <authorList>
            <person name="Kim J.-Y."/>
            <person name="Park M.-K."/>
            <person name="Lee Y.-J."/>
            <person name="Yi H."/>
            <person name="Bahn Y.-S."/>
            <person name="Kim J.F."/>
            <person name="Lee D.-W."/>
        </authorList>
    </citation>
    <scope>NUCLEOTIDE SEQUENCE [LARGE SCALE GENOMIC DNA]</scope>
    <source>
        <strain evidence="2 3">KCCM 41400</strain>
    </source>
</reference>
<organism evidence="2 3">
    <name type="scientific">Paenibacillus chitinolyticus</name>
    <dbReference type="NCBI Taxonomy" id="79263"/>
    <lineage>
        <taxon>Bacteria</taxon>
        <taxon>Bacillati</taxon>
        <taxon>Bacillota</taxon>
        <taxon>Bacilli</taxon>
        <taxon>Bacillales</taxon>
        <taxon>Paenibacillaceae</taxon>
        <taxon>Paenibacillus</taxon>
    </lineage>
</organism>
<proteinExistence type="predicted"/>
<name>A0A410X3U7_9BACL</name>
<feature type="transmembrane region" description="Helical" evidence="1">
    <location>
        <begin position="107"/>
        <end position="128"/>
    </location>
</feature>
<feature type="transmembrane region" description="Helical" evidence="1">
    <location>
        <begin position="315"/>
        <end position="333"/>
    </location>
</feature>
<dbReference type="OrthoDB" id="2448479at2"/>
<feature type="transmembrane region" description="Helical" evidence="1">
    <location>
        <begin position="171"/>
        <end position="192"/>
    </location>
</feature>